<dbReference type="Pfam" id="PF00288">
    <property type="entry name" value="GHMP_kinases_N"/>
    <property type="match status" value="1"/>
</dbReference>
<evidence type="ECO:0000256" key="5">
    <source>
        <dbReference type="ARBA" id="ARBA00022777"/>
    </source>
</evidence>
<dbReference type="Pfam" id="PF10509">
    <property type="entry name" value="GalKase_gal_bdg"/>
    <property type="match status" value="1"/>
</dbReference>
<evidence type="ECO:0000256" key="7">
    <source>
        <dbReference type="ARBA" id="ARBA00022842"/>
    </source>
</evidence>
<dbReference type="GO" id="GO:0006012">
    <property type="term" value="P:galactose metabolic process"/>
    <property type="evidence" value="ECO:0007669"/>
    <property type="project" value="UniProtKB-UniRule"/>
</dbReference>
<dbReference type="PIRSF" id="PIRSF000530">
    <property type="entry name" value="Galactokinase"/>
    <property type="match status" value="1"/>
</dbReference>
<dbReference type="PANTHER" id="PTHR10457:SF7">
    <property type="entry name" value="GALACTOKINASE-RELATED"/>
    <property type="match status" value="1"/>
</dbReference>
<dbReference type="PROSITE" id="PS00627">
    <property type="entry name" value="GHMP_KINASES_ATP"/>
    <property type="match status" value="1"/>
</dbReference>
<dbReference type="InterPro" id="IPR006204">
    <property type="entry name" value="GHMP_kinase_N_dom"/>
</dbReference>
<dbReference type="InterPro" id="IPR013750">
    <property type="entry name" value="GHMP_kinase_C_dom"/>
</dbReference>
<keyword evidence="3" id="KW-0479">Metal-binding</keyword>
<dbReference type="Gene3D" id="3.30.230.10">
    <property type="match status" value="1"/>
</dbReference>
<proteinExistence type="inferred from homology"/>
<dbReference type="InterPro" id="IPR019539">
    <property type="entry name" value="GalKase_N"/>
</dbReference>
<gene>
    <name evidence="14" type="ORF">AVDCRST_MAG16-2150</name>
</gene>
<dbReference type="AlphaFoldDB" id="A0A6J4M426"/>
<evidence type="ECO:0000259" key="13">
    <source>
        <dbReference type="Pfam" id="PF10509"/>
    </source>
</evidence>
<evidence type="ECO:0000256" key="2">
    <source>
        <dbReference type="ARBA" id="ARBA00022679"/>
    </source>
</evidence>
<dbReference type="NCBIfam" id="TIGR00131">
    <property type="entry name" value="gal_kin"/>
    <property type="match status" value="1"/>
</dbReference>
<feature type="domain" description="GHMP kinase C-terminal" evidence="12">
    <location>
        <begin position="275"/>
        <end position="354"/>
    </location>
</feature>
<comment type="similarity">
    <text evidence="1">Belongs to the GHMP kinase family. GalK subfamily.</text>
</comment>
<dbReference type="SUPFAM" id="SSF54211">
    <property type="entry name" value="Ribosomal protein S5 domain 2-like"/>
    <property type="match status" value="1"/>
</dbReference>
<keyword evidence="6" id="KW-0067">ATP-binding</keyword>
<name>A0A6J4M426_9ACTN</name>
<dbReference type="GO" id="GO:0004335">
    <property type="term" value="F:galactokinase activity"/>
    <property type="evidence" value="ECO:0007669"/>
    <property type="project" value="UniProtKB-UniRule"/>
</dbReference>
<dbReference type="InterPro" id="IPR014721">
    <property type="entry name" value="Ribsml_uS5_D2-typ_fold_subgr"/>
</dbReference>
<reference evidence="14" key="1">
    <citation type="submission" date="2020-02" db="EMBL/GenBank/DDBJ databases">
        <authorList>
            <person name="Meier V. D."/>
        </authorList>
    </citation>
    <scope>NUCLEOTIDE SEQUENCE</scope>
    <source>
        <strain evidence="14">AVDCRST_MAG16</strain>
    </source>
</reference>
<evidence type="ECO:0000256" key="4">
    <source>
        <dbReference type="ARBA" id="ARBA00022741"/>
    </source>
</evidence>
<dbReference type="GO" id="GO:0005524">
    <property type="term" value="F:ATP binding"/>
    <property type="evidence" value="ECO:0007669"/>
    <property type="project" value="UniProtKB-UniRule"/>
</dbReference>
<keyword evidence="4" id="KW-0547">Nucleotide-binding</keyword>
<sequence>MTDSSRAQQLLADPPADADVVVRAPGRANLIGEYTDVNEGWVLPVALELATVLAGRAGGDVLRLRSLDLPEEGTVEIDLATGRGPSSGWGRYATAVVEVLREQGRRVRGFDGVLASDVPIGAGLSSSAALEVAVALAVLDEPVDPLALAQLCQRAENVGVGVQSGLMDQLASTGSRAGTALLLDCRELTTDHVPLPEGLGVLVVDSAVSRDLSSSAYNERRAQCEQAAADLGVRSLRDATPEGLEERWSSMDDVVRRRARHVVSENARVLELADVLRSGDRGPLGGLLAASHRSLAEDFEVSTPELDQLVASAVATPGVVGSRMTGAGFGGCTVSLVEVDGAEQVRDEVCRRYAEASGRQPRAWVSTAADGASVR</sequence>
<dbReference type="Pfam" id="PF08544">
    <property type="entry name" value="GHMP_kinases_C"/>
    <property type="match status" value="1"/>
</dbReference>
<evidence type="ECO:0000313" key="14">
    <source>
        <dbReference type="EMBL" id="CAA9347578.1"/>
    </source>
</evidence>
<dbReference type="PANTHER" id="PTHR10457">
    <property type="entry name" value="MEVALONATE KINASE/GALACTOKINASE"/>
    <property type="match status" value="1"/>
</dbReference>
<dbReference type="InterPro" id="IPR036554">
    <property type="entry name" value="GHMP_kinase_C_sf"/>
</dbReference>
<evidence type="ECO:0000259" key="12">
    <source>
        <dbReference type="Pfam" id="PF08544"/>
    </source>
</evidence>
<dbReference type="InterPro" id="IPR006203">
    <property type="entry name" value="GHMP_knse_ATP-bd_CS"/>
</dbReference>
<feature type="domain" description="Galactokinase N-terminal" evidence="13">
    <location>
        <begin position="19"/>
        <end position="56"/>
    </location>
</feature>
<evidence type="ECO:0000256" key="1">
    <source>
        <dbReference type="ARBA" id="ARBA00006566"/>
    </source>
</evidence>
<evidence type="ECO:0000256" key="9">
    <source>
        <dbReference type="ARBA" id="ARBA00023277"/>
    </source>
</evidence>
<dbReference type="GO" id="GO:0005829">
    <property type="term" value="C:cytosol"/>
    <property type="evidence" value="ECO:0007669"/>
    <property type="project" value="TreeGrafter"/>
</dbReference>
<keyword evidence="7" id="KW-0460">Magnesium</keyword>
<evidence type="ECO:0000256" key="3">
    <source>
        <dbReference type="ARBA" id="ARBA00022723"/>
    </source>
</evidence>
<keyword evidence="9" id="KW-0119">Carbohydrate metabolism</keyword>
<dbReference type="GO" id="GO:0046872">
    <property type="term" value="F:metal ion binding"/>
    <property type="evidence" value="ECO:0007669"/>
    <property type="project" value="UniProtKB-KW"/>
</dbReference>
<evidence type="ECO:0000256" key="8">
    <source>
        <dbReference type="ARBA" id="ARBA00023144"/>
    </source>
</evidence>
<dbReference type="InterPro" id="IPR000705">
    <property type="entry name" value="Galactokinase"/>
</dbReference>
<organism evidence="14">
    <name type="scientific">uncultured Frankineae bacterium</name>
    <dbReference type="NCBI Taxonomy" id="437475"/>
    <lineage>
        <taxon>Bacteria</taxon>
        <taxon>Bacillati</taxon>
        <taxon>Actinomycetota</taxon>
        <taxon>Actinomycetes</taxon>
        <taxon>Frankiales</taxon>
        <taxon>environmental samples</taxon>
    </lineage>
</organism>
<keyword evidence="8" id="KW-0299">Galactose metabolism</keyword>
<dbReference type="InterPro" id="IPR020568">
    <property type="entry name" value="Ribosomal_Su5_D2-typ_SF"/>
</dbReference>
<dbReference type="InterPro" id="IPR006206">
    <property type="entry name" value="Mevalonate/galactokinase"/>
</dbReference>
<dbReference type="EMBL" id="CADCUE010000200">
    <property type="protein sequence ID" value="CAA9347578.1"/>
    <property type="molecule type" value="Genomic_DNA"/>
</dbReference>
<dbReference type="EC" id="2.7.1.6" evidence="10"/>
<evidence type="ECO:0000259" key="11">
    <source>
        <dbReference type="Pfam" id="PF00288"/>
    </source>
</evidence>
<dbReference type="SUPFAM" id="SSF55060">
    <property type="entry name" value="GHMP Kinase, C-terminal domain"/>
    <property type="match status" value="1"/>
</dbReference>
<accession>A0A6J4M426</accession>
<evidence type="ECO:0000256" key="10">
    <source>
        <dbReference type="NCBIfam" id="TIGR00131"/>
    </source>
</evidence>
<protein>
    <recommendedName>
        <fullName evidence="10">Galactokinase</fullName>
        <ecNumber evidence="10">2.7.1.6</ecNumber>
    </recommendedName>
</protein>
<keyword evidence="5 14" id="KW-0418">Kinase</keyword>
<keyword evidence="2 14" id="KW-0808">Transferase</keyword>
<dbReference type="PRINTS" id="PR00959">
    <property type="entry name" value="MEVGALKINASE"/>
</dbReference>
<evidence type="ECO:0000256" key="6">
    <source>
        <dbReference type="ARBA" id="ARBA00022840"/>
    </source>
</evidence>
<feature type="domain" description="GHMP kinase N-terminal" evidence="11">
    <location>
        <begin position="92"/>
        <end position="173"/>
    </location>
</feature>
<dbReference type="FunFam" id="3.30.70.890:FF:000001">
    <property type="entry name" value="Galactokinase"/>
    <property type="match status" value="1"/>
</dbReference>
<dbReference type="Gene3D" id="3.30.70.890">
    <property type="entry name" value="GHMP kinase, C-terminal domain"/>
    <property type="match status" value="1"/>
</dbReference>
<dbReference type="PRINTS" id="PR00473">
    <property type="entry name" value="GALCTOKINASE"/>
</dbReference>